<dbReference type="InterPro" id="IPR036412">
    <property type="entry name" value="HAD-like_sf"/>
</dbReference>
<dbReference type="GO" id="GO:0005829">
    <property type="term" value="C:cytosol"/>
    <property type="evidence" value="ECO:0007669"/>
    <property type="project" value="TreeGrafter"/>
</dbReference>
<dbReference type="CDD" id="cd07516">
    <property type="entry name" value="HAD_Pase"/>
    <property type="match status" value="1"/>
</dbReference>
<evidence type="ECO:0000313" key="2">
    <source>
        <dbReference type="Proteomes" id="UP000271587"/>
    </source>
</evidence>
<reference evidence="1 2" key="1">
    <citation type="submission" date="2018-11" db="EMBL/GenBank/DDBJ databases">
        <authorList>
            <person name="Kleinhagauer T."/>
            <person name="Glaeser S.P."/>
            <person name="Spergser J."/>
            <person name="Ruckert C."/>
            <person name="Kaempfer P."/>
            <person name="Busse H.-J."/>
        </authorList>
    </citation>
    <scope>NUCLEOTIDE SEQUENCE [LARGE SCALE GENOMIC DNA]</scope>
    <source>
        <strain evidence="1 2">W8</strain>
    </source>
</reference>
<dbReference type="Gene3D" id="3.30.1240.10">
    <property type="match status" value="1"/>
</dbReference>
<organism evidence="1 2">
    <name type="scientific">Corynebacterium gerontici</name>
    <dbReference type="NCBI Taxonomy" id="2079234"/>
    <lineage>
        <taxon>Bacteria</taxon>
        <taxon>Bacillati</taxon>
        <taxon>Actinomycetota</taxon>
        <taxon>Actinomycetes</taxon>
        <taxon>Mycobacteriales</taxon>
        <taxon>Corynebacteriaceae</taxon>
        <taxon>Corynebacterium</taxon>
    </lineage>
</organism>
<dbReference type="InterPro" id="IPR000150">
    <property type="entry name" value="Cof"/>
</dbReference>
<dbReference type="InterPro" id="IPR023214">
    <property type="entry name" value="HAD_sf"/>
</dbReference>
<dbReference type="PANTHER" id="PTHR10000">
    <property type="entry name" value="PHOSPHOSERINE PHOSPHATASE"/>
    <property type="match status" value="1"/>
</dbReference>
<keyword evidence="2" id="KW-1185">Reference proteome</keyword>
<dbReference type="AlphaFoldDB" id="A0A3G6IXK8"/>
<dbReference type="SFLD" id="SFLDG01140">
    <property type="entry name" value="C2.B:_Phosphomannomutase_and_P"/>
    <property type="match status" value="1"/>
</dbReference>
<dbReference type="EC" id="3.1.3.23" evidence="1"/>
<dbReference type="InterPro" id="IPR006379">
    <property type="entry name" value="HAD-SF_hydro_IIB"/>
</dbReference>
<dbReference type="Pfam" id="PF08282">
    <property type="entry name" value="Hydrolase_3"/>
    <property type="match status" value="1"/>
</dbReference>
<proteinExistence type="predicted"/>
<gene>
    <name evidence="1" type="primary">yidA</name>
    <name evidence="1" type="ORF">CGERO_00880</name>
</gene>
<dbReference type="PANTHER" id="PTHR10000:SF8">
    <property type="entry name" value="HAD SUPERFAMILY HYDROLASE-LIKE, TYPE 3"/>
    <property type="match status" value="1"/>
</dbReference>
<dbReference type="OrthoDB" id="3180855at2"/>
<keyword evidence="1" id="KW-0378">Hydrolase</keyword>
<dbReference type="Proteomes" id="UP000271587">
    <property type="component" value="Chromosome"/>
</dbReference>
<dbReference type="NCBIfam" id="TIGR00099">
    <property type="entry name" value="Cof-subfamily"/>
    <property type="match status" value="1"/>
</dbReference>
<dbReference type="GO" id="GO:0000287">
    <property type="term" value="F:magnesium ion binding"/>
    <property type="evidence" value="ECO:0007669"/>
    <property type="project" value="TreeGrafter"/>
</dbReference>
<dbReference type="NCBIfam" id="TIGR01484">
    <property type="entry name" value="HAD-SF-IIB"/>
    <property type="match status" value="1"/>
</dbReference>
<dbReference type="GO" id="GO:0050308">
    <property type="term" value="F:sugar-phosphatase activity"/>
    <property type="evidence" value="ECO:0007669"/>
    <property type="project" value="UniProtKB-EC"/>
</dbReference>
<dbReference type="SFLD" id="SFLDS00003">
    <property type="entry name" value="Haloacid_Dehalogenase"/>
    <property type="match status" value="1"/>
</dbReference>
<protein>
    <submittedName>
        <fullName evidence="1">Sugar phosphatase YidA</fullName>
        <ecNumber evidence="1">3.1.3.23</ecNumber>
    </submittedName>
</protein>
<dbReference type="EMBL" id="CP033897">
    <property type="protein sequence ID" value="AZA10511.1"/>
    <property type="molecule type" value="Genomic_DNA"/>
</dbReference>
<accession>A0A3G6IXK8</accession>
<name>A0A3G6IXK8_9CORY</name>
<dbReference type="Gene3D" id="3.40.50.1000">
    <property type="entry name" value="HAD superfamily/HAD-like"/>
    <property type="match status" value="1"/>
</dbReference>
<sequence length="271" mass="29308">MTPRLVVSDVDGTLITSQERVTQRLRDAIALLDGRAQFALATGRPPRWIFPILEQLPLRPVCVCANGAVLYDSANDKVLHATNLAPGAMRSIVRTAREALPGGCSVAVERVGESAFEHPETLFVVTPEYIHAWESSEHGVAEEEEILAKPAMKLLLRSEHLTASQMLEAVGPHIPAELAHVTFSFDGGLLEVSAPGVVKAHALKILAEDLGIDREDVLAFGDMPNDIEMLRWAGHGVAMANADPRVKKAADEVTAANDDFGVARVLERIFS</sequence>
<dbReference type="SUPFAM" id="SSF56784">
    <property type="entry name" value="HAD-like"/>
    <property type="match status" value="1"/>
</dbReference>
<dbReference type="KEGG" id="cgk:CGERO_00880"/>
<dbReference type="RefSeq" id="WP_123932893.1">
    <property type="nucleotide sequence ID" value="NZ_CP033897.1"/>
</dbReference>
<evidence type="ECO:0000313" key="1">
    <source>
        <dbReference type="EMBL" id="AZA10511.1"/>
    </source>
</evidence>